<dbReference type="InterPro" id="IPR052337">
    <property type="entry name" value="SAT4-like"/>
</dbReference>
<evidence type="ECO:0000313" key="8">
    <source>
        <dbReference type="EMBL" id="ORY83844.1"/>
    </source>
</evidence>
<dbReference type="Pfam" id="PF20684">
    <property type="entry name" value="Fung_rhodopsin"/>
    <property type="match status" value="1"/>
</dbReference>
<proteinExistence type="inferred from homology"/>
<feature type="transmembrane region" description="Helical" evidence="6">
    <location>
        <begin position="37"/>
        <end position="62"/>
    </location>
</feature>
<feature type="transmembrane region" description="Helical" evidence="6">
    <location>
        <begin position="210"/>
        <end position="231"/>
    </location>
</feature>
<evidence type="ECO:0000256" key="3">
    <source>
        <dbReference type="ARBA" id="ARBA00022989"/>
    </source>
</evidence>
<accession>A0A1Y2FKF4</accession>
<dbReference type="OrthoDB" id="444631at2759"/>
<evidence type="ECO:0000256" key="1">
    <source>
        <dbReference type="ARBA" id="ARBA00004141"/>
    </source>
</evidence>
<feature type="transmembrane region" description="Helical" evidence="6">
    <location>
        <begin position="88"/>
        <end position="113"/>
    </location>
</feature>
<evidence type="ECO:0000256" key="6">
    <source>
        <dbReference type="SAM" id="Phobius"/>
    </source>
</evidence>
<dbReference type="Proteomes" id="UP000193685">
    <property type="component" value="Unassembled WGS sequence"/>
</dbReference>
<organism evidence="8 9">
    <name type="scientific">Protomyces lactucae-debilis</name>
    <dbReference type="NCBI Taxonomy" id="2754530"/>
    <lineage>
        <taxon>Eukaryota</taxon>
        <taxon>Fungi</taxon>
        <taxon>Dikarya</taxon>
        <taxon>Ascomycota</taxon>
        <taxon>Taphrinomycotina</taxon>
        <taxon>Taphrinomycetes</taxon>
        <taxon>Taphrinales</taxon>
        <taxon>Protomycetaceae</taxon>
        <taxon>Protomyces</taxon>
    </lineage>
</organism>
<evidence type="ECO:0000256" key="5">
    <source>
        <dbReference type="ARBA" id="ARBA00038359"/>
    </source>
</evidence>
<evidence type="ECO:0000256" key="4">
    <source>
        <dbReference type="ARBA" id="ARBA00023136"/>
    </source>
</evidence>
<sequence>MMDWTAALIAPSTVLFVVSTVFFTARIHRSMLRSPLAIIDTAIISLAASLVLASFILLLVMAGKGNLRAYDDTNLAAELAMERVQKQLFYAFAILVRAGLALSKLSLAINFFEASQLVNRSWYKWLTLGVVVVMVFNISTAFISAFRCLPISDKFSTGLEDQTWASSHCIDKRVFFIVQGLVACATTGLVTCVGVPLVWRVSSRFKIVGFTMLFMGLVCISVSILQLSFIFTWDHEVIDPALAHWRQNRWMSLSQCTMYLLFLCACVPRALANLFQRRQSLRTMDAPTGMTGDEKDQFSSVAVSTMQSPTSPPPGSTFPAGFSPMSMTFPGVVSSGFGGDALDLRDMEDTSDWLAPTSPLAASFEQRLGAFQQRRGEWEDLYQTDTLVQIRSFEQQFPTGTISELPFASSAIPDQERDIEADPIAKTDLQKAYFDEMAQFRQHFDAQAQRFGSRDLTSEPGEPSTAPRIAKSALEGRTIAEGEIVMY</sequence>
<dbReference type="GO" id="GO:0016020">
    <property type="term" value="C:membrane"/>
    <property type="evidence" value="ECO:0007669"/>
    <property type="project" value="UniProtKB-SubCell"/>
</dbReference>
<feature type="transmembrane region" description="Helical" evidence="6">
    <location>
        <begin position="174"/>
        <end position="198"/>
    </location>
</feature>
<evidence type="ECO:0000313" key="9">
    <source>
        <dbReference type="Proteomes" id="UP000193685"/>
    </source>
</evidence>
<feature type="transmembrane region" description="Helical" evidence="6">
    <location>
        <begin position="251"/>
        <end position="272"/>
    </location>
</feature>
<comment type="caution">
    <text evidence="8">The sequence shown here is derived from an EMBL/GenBank/DDBJ whole genome shotgun (WGS) entry which is preliminary data.</text>
</comment>
<keyword evidence="4 6" id="KW-0472">Membrane</keyword>
<feature type="domain" description="Rhodopsin" evidence="7">
    <location>
        <begin position="29"/>
        <end position="269"/>
    </location>
</feature>
<dbReference type="PANTHER" id="PTHR33048:SF47">
    <property type="entry name" value="INTEGRAL MEMBRANE PROTEIN-RELATED"/>
    <property type="match status" value="1"/>
</dbReference>
<comment type="similarity">
    <text evidence="5">Belongs to the SAT4 family.</text>
</comment>
<dbReference type="PANTHER" id="PTHR33048">
    <property type="entry name" value="PTH11-LIKE INTEGRAL MEMBRANE PROTEIN (AFU_ORTHOLOGUE AFUA_5G11245)"/>
    <property type="match status" value="1"/>
</dbReference>
<evidence type="ECO:0000259" key="7">
    <source>
        <dbReference type="Pfam" id="PF20684"/>
    </source>
</evidence>
<dbReference type="AlphaFoldDB" id="A0A1Y2FKF4"/>
<keyword evidence="2 6" id="KW-0812">Transmembrane</keyword>
<evidence type="ECO:0000256" key="2">
    <source>
        <dbReference type="ARBA" id="ARBA00022692"/>
    </source>
</evidence>
<name>A0A1Y2FKF4_PROLT</name>
<feature type="transmembrane region" description="Helical" evidence="6">
    <location>
        <begin position="6"/>
        <end position="25"/>
    </location>
</feature>
<dbReference type="EMBL" id="MCFI01000007">
    <property type="protein sequence ID" value="ORY83844.1"/>
    <property type="molecule type" value="Genomic_DNA"/>
</dbReference>
<feature type="transmembrane region" description="Helical" evidence="6">
    <location>
        <begin position="125"/>
        <end position="146"/>
    </location>
</feature>
<keyword evidence="9" id="KW-1185">Reference proteome</keyword>
<keyword evidence="3 6" id="KW-1133">Transmembrane helix</keyword>
<gene>
    <name evidence="8" type="ORF">BCR37DRAFT_386837</name>
</gene>
<dbReference type="GeneID" id="63787080"/>
<reference evidence="8 9" key="1">
    <citation type="submission" date="2016-07" db="EMBL/GenBank/DDBJ databases">
        <title>Pervasive Adenine N6-methylation of Active Genes in Fungi.</title>
        <authorList>
            <consortium name="DOE Joint Genome Institute"/>
            <person name="Mondo S.J."/>
            <person name="Dannebaum R.O."/>
            <person name="Kuo R.C."/>
            <person name="Labutti K."/>
            <person name="Haridas S."/>
            <person name="Kuo A."/>
            <person name="Salamov A."/>
            <person name="Ahrendt S.R."/>
            <person name="Lipzen A."/>
            <person name="Sullivan W."/>
            <person name="Andreopoulos W.B."/>
            <person name="Clum A."/>
            <person name="Lindquist E."/>
            <person name="Daum C."/>
            <person name="Ramamoorthy G.K."/>
            <person name="Gryganskyi A."/>
            <person name="Culley D."/>
            <person name="Magnuson J.K."/>
            <person name="James T.Y."/>
            <person name="O'Malley M.A."/>
            <person name="Stajich J.E."/>
            <person name="Spatafora J.W."/>
            <person name="Visel A."/>
            <person name="Grigoriev I.V."/>
        </authorList>
    </citation>
    <scope>NUCLEOTIDE SEQUENCE [LARGE SCALE GENOMIC DNA]</scope>
    <source>
        <strain evidence="8 9">12-1054</strain>
    </source>
</reference>
<dbReference type="InterPro" id="IPR049326">
    <property type="entry name" value="Rhodopsin_dom_fungi"/>
</dbReference>
<comment type="subcellular location">
    <subcellularLocation>
        <location evidence="1">Membrane</location>
        <topology evidence="1">Multi-pass membrane protein</topology>
    </subcellularLocation>
</comment>
<protein>
    <recommendedName>
        <fullName evidence="7">Rhodopsin domain-containing protein</fullName>
    </recommendedName>
</protein>
<dbReference type="RefSeq" id="XP_040726139.1">
    <property type="nucleotide sequence ID" value="XM_040870481.1"/>
</dbReference>